<gene>
    <name evidence="6" type="ORF">C7C46_19680</name>
</gene>
<dbReference type="Gene3D" id="1.10.357.10">
    <property type="entry name" value="Tetracycline Repressor, domain 2"/>
    <property type="match status" value="1"/>
</dbReference>
<dbReference type="PRINTS" id="PR00455">
    <property type="entry name" value="HTHTETR"/>
</dbReference>
<feature type="DNA-binding region" description="H-T-H motif" evidence="4">
    <location>
        <begin position="43"/>
        <end position="62"/>
    </location>
</feature>
<evidence type="ECO:0000256" key="1">
    <source>
        <dbReference type="ARBA" id="ARBA00023015"/>
    </source>
</evidence>
<dbReference type="InterPro" id="IPR001647">
    <property type="entry name" value="HTH_TetR"/>
</dbReference>
<reference evidence="6 7" key="1">
    <citation type="submission" date="2018-03" db="EMBL/GenBank/DDBJ databases">
        <title>Bioinformatic expansion and discovery of thiopeptide antibiotics.</title>
        <authorList>
            <person name="Schwalen C.J."/>
            <person name="Hudson G.A."/>
            <person name="Mitchell D.A."/>
        </authorList>
    </citation>
    <scope>NUCLEOTIDE SEQUENCE [LARGE SCALE GENOMIC DNA]</scope>
    <source>
        <strain evidence="6 7">ATCC 21389</strain>
    </source>
</reference>
<keyword evidence="7" id="KW-1185">Reference proteome</keyword>
<dbReference type="PANTHER" id="PTHR30055:SF234">
    <property type="entry name" value="HTH-TYPE TRANSCRIPTIONAL REGULATOR BETI"/>
    <property type="match status" value="1"/>
</dbReference>
<evidence type="ECO:0000313" key="6">
    <source>
        <dbReference type="EMBL" id="PYC77194.1"/>
    </source>
</evidence>
<dbReference type="GO" id="GO:0003700">
    <property type="term" value="F:DNA-binding transcription factor activity"/>
    <property type="evidence" value="ECO:0007669"/>
    <property type="project" value="TreeGrafter"/>
</dbReference>
<keyword evidence="3" id="KW-0804">Transcription</keyword>
<dbReference type="PANTHER" id="PTHR30055">
    <property type="entry name" value="HTH-TYPE TRANSCRIPTIONAL REGULATOR RUTR"/>
    <property type="match status" value="1"/>
</dbReference>
<dbReference type="EMBL" id="PYBW01000070">
    <property type="protein sequence ID" value="PYC77194.1"/>
    <property type="molecule type" value="Genomic_DNA"/>
</dbReference>
<evidence type="ECO:0000256" key="3">
    <source>
        <dbReference type="ARBA" id="ARBA00023163"/>
    </source>
</evidence>
<comment type="caution">
    <text evidence="6">The sequence shown here is derived from an EMBL/GenBank/DDBJ whole genome shotgun (WGS) entry which is preliminary data.</text>
</comment>
<keyword evidence="2 4" id="KW-0238">DNA-binding</keyword>
<proteinExistence type="predicted"/>
<name>A0A2V4NZA3_9ACTN</name>
<dbReference type="Pfam" id="PF00440">
    <property type="entry name" value="TetR_N"/>
    <property type="match status" value="1"/>
</dbReference>
<dbReference type="RefSeq" id="WP_110671183.1">
    <property type="nucleotide sequence ID" value="NZ_PYBW01000070.1"/>
</dbReference>
<dbReference type="GO" id="GO:0000976">
    <property type="term" value="F:transcription cis-regulatory region binding"/>
    <property type="evidence" value="ECO:0007669"/>
    <property type="project" value="TreeGrafter"/>
</dbReference>
<evidence type="ECO:0000256" key="4">
    <source>
        <dbReference type="PROSITE-ProRule" id="PRU00335"/>
    </source>
</evidence>
<evidence type="ECO:0000313" key="7">
    <source>
        <dbReference type="Proteomes" id="UP000248039"/>
    </source>
</evidence>
<organism evidence="6 7">
    <name type="scientific">Streptomyces tateyamensis</name>
    <dbReference type="NCBI Taxonomy" id="565073"/>
    <lineage>
        <taxon>Bacteria</taxon>
        <taxon>Bacillati</taxon>
        <taxon>Actinomycetota</taxon>
        <taxon>Actinomycetes</taxon>
        <taxon>Kitasatosporales</taxon>
        <taxon>Streptomycetaceae</taxon>
        <taxon>Streptomyces</taxon>
    </lineage>
</organism>
<feature type="domain" description="HTH tetR-type" evidence="5">
    <location>
        <begin position="20"/>
        <end position="80"/>
    </location>
</feature>
<dbReference type="Proteomes" id="UP000248039">
    <property type="component" value="Unassembled WGS sequence"/>
</dbReference>
<evidence type="ECO:0000259" key="5">
    <source>
        <dbReference type="PROSITE" id="PS50977"/>
    </source>
</evidence>
<dbReference type="PROSITE" id="PS50977">
    <property type="entry name" value="HTH_TETR_2"/>
    <property type="match status" value="1"/>
</dbReference>
<protein>
    <submittedName>
        <fullName evidence="6">TetR family transcriptional regulator</fullName>
    </submittedName>
</protein>
<evidence type="ECO:0000256" key="2">
    <source>
        <dbReference type="ARBA" id="ARBA00023125"/>
    </source>
</evidence>
<sequence length="227" mass="23962">MPANEPSSATPTTSASPRGAAARAQVLAAAAELFTRDGYAATTTRAVAERAGLRQGTLYHHFAAKEDILATLLEATVAPSLAYARRLLEPAEPVPGARLWALVRFDTELLLGGLSNVGALYQLPEVRGERFAEFRQVRCDLAGAYRTVLAPLDELPEDQLRLRAQLVLGLVEGAVAVARECAEQEAAVVPAAVADAAVRLASPQGCTEERLAAVREAALELAVLAGR</sequence>
<dbReference type="OrthoDB" id="3766519at2"/>
<dbReference type="AlphaFoldDB" id="A0A2V4NZA3"/>
<dbReference type="SUPFAM" id="SSF46689">
    <property type="entry name" value="Homeodomain-like"/>
    <property type="match status" value="1"/>
</dbReference>
<keyword evidence="1" id="KW-0805">Transcription regulation</keyword>
<dbReference type="InterPro" id="IPR050109">
    <property type="entry name" value="HTH-type_TetR-like_transc_reg"/>
</dbReference>
<dbReference type="InterPro" id="IPR009057">
    <property type="entry name" value="Homeodomain-like_sf"/>
</dbReference>
<accession>A0A2V4NZA3</accession>